<accession>A0A8H7ABI6</accession>
<dbReference type="AlphaFoldDB" id="A0A8H7ABI6"/>
<feature type="region of interest" description="Disordered" evidence="2">
    <location>
        <begin position="1"/>
        <end position="21"/>
    </location>
</feature>
<dbReference type="InterPro" id="IPR044053">
    <property type="entry name" value="AsaB-like"/>
</dbReference>
<sequence length="314" mass="36135">MPGEAVGVGRKSSDSDGGLEENKGADSYVLASMKFLQWQSLYEVEKPFQIFINIPDHVEDKRTTNLVFEDNQLKVKDVRASATNFSLDQHGFIYRNHETALRDFTNRKHVEESYLPEVESLLRQEADGVDEVFFFDWRLRKNAPEVEGAVIDLNNLTEWLRPAMHVHVDQSPAAVLNRIQLQLCKDADRLLRGRVRVLNVWRPLIDCVEDWPLAVCDGTTVEASDLVEADHVRRQYTGSTLYVRFNPRQEFYHMSKQRRNEVLIFKNFDSDPTKPASFAPHASFRHPHTPGIFIPRQSIEVRALVFTKAALEIS</sequence>
<evidence type="ECO:0000256" key="2">
    <source>
        <dbReference type="SAM" id="MobiDB-lite"/>
    </source>
</evidence>
<proteinExistence type="inferred from homology"/>
<comment type="caution">
    <text evidence="3">The sequence shown here is derived from an EMBL/GenBank/DDBJ whole genome shotgun (WGS) entry which is preliminary data.</text>
</comment>
<comment type="similarity">
    <text evidence="1">Belongs to the asaB hydroxylase/desaturase family.</text>
</comment>
<dbReference type="PANTHER" id="PTHR34598:SF3">
    <property type="entry name" value="OXIDOREDUCTASE AN1597"/>
    <property type="match status" value="1"/>
</dbReference>
<evidence type="ECO:0008006" key="5">
    <source>
        <dbReference type="Google" id="ProtNLM"/>
    </source>
</evidence>
<keyword evidence="4" id="KW-1185">Reference proteome</keyword>
<evidence type="ECO:0000256" key="1">
    <source>
        <dbReference type="ARBA" id="ARBA00023604"/>
    </source>
</evidence>
<dbReference type="EMBL" id="JAACFV010000150">
    <property type="protein sequence ID" value="KAF7504096.1"/>
    <property type="molecule type" value="Genomic_DNA"/>
</dbReference>
<protein>
    <recommendedName>
        <fullName evidence="5">Methyltransferase</fullName>
    </recommendedName>
</protein>
<dbReference type="Proteomes" id="UP000606974">
    <property type="component" value="Unassembled WGS sequence"/>
</dbReference>
<organism evidence="3 4">
    <name type="scientific">Endocarpon pusillum</name>
    <dbReference type="NCBI Taxonomy" id="364733"/>
    <lineage>
        <taxon>Eukaryota</taxon>
        <taxon>Fungi</taxon>
        <taxon>Dikarya</taxon>
        <taxon>Ascomycota</taxon>
        <taxon>Pezizomycotina</taxon>
        <taxon>Eurotiomycetes</taxon>
        <taxon>Chaetothyriomycetidae</taxon>
        <taxon>Verrucariales</taxon>
        <taxon>Verrucariaceae</taxon>
        <taxon>Endocarpon</taxon>
    </lineage>
</organism>
<evidence type="ECO:0000313" key="3">
    <source>
        <dbReference type="EMBL" id="KAF7504096.1"/>
    </source>
</evidence>
<dbReference type="PANTHER" id="PTHR34598">
    <property type="entry name" value="BLL6449 PROTEIN"/>
    <property type="match status" value="1"/>
</dbReference>
<evidence type="ECO:0000313" key="4">
    <source>
        <dbReference type="Proteomes" id="UP000606974"/>
    </source>
</evidence>
<name>A0A8H7ABI6_9EURO</name>
<dbReference type="OrthoDB" id="412788at2759"/>
<dbReference type="GO" id="GO:0016491">
    <property type="term" value="F:oxidoreductase activity"/>
    <property type="evidence" value="ECO:0007669"/>
    <property type="project" value="InterPro"/>
</dbReference>
<gene>
    <name evidence="3" type="ORF">GJ744_002861</name>
</gene>
<reference evidence="3" key="1">
    <citation type="submission" date="2020-02" db="EMBL/GenBank/DDBJ databases">
        <authorList>
            <person name="Palmer J.M."/>
        </authorList>
    </citation>
    <scope>NUCLEOTIDE SEQUENCE</scope>
    <source>
        <strain evidence="3">EPUS1.4</strain>
        <tissue evidence="3">Thallus</tissue>
    </source>
</reference>
<dbReference type="NCBIfam" id="NF041278">
    <property type="entry name" value="CmcJ_NvfI_EfuI"/>
    <property type="match status" value="1"/>
</dbReference>